<keyword evidence="6" id="KW-1185">Reference proteome</keyword>
<dbReference type="OrthoDB" id="10061064at2759"/>
<proteinExistence type="inferred from homology"/>
<protein>
    <recommendedName>
        <fullName evidence="3">Tethering factor for nuclear proteasome STS1</fullName>
    </recommendedName>
</protein>
<organism evidence="5 6">
    <name type="scientific">Acaulospora morrowiae</name>
    <dbReference type="NCBI Taxonomy" id="94023"/>
    <lineage>
        <taxon>Eukaryota</taxon>
        <taxon>Fungi</taxon>
        <taxon>Fungi incertae sedis</taxon>
        <taxon>Mucoromycota</taxon>
        <taxon>Glomeromycotina</taxon>
        <taxon>Glomeromycetes</taxon>
        <taxon>Diversisporales</taxon>
        <taxon>Acaulosporaceae</taxon>
        <taxon>Acaulospora</taxon>
    </lineage>
</organism>
<sequence>MNNNSPCFPLARNHHQPSFFHPNNALHPIHASQRLSYRERHAAAIVSEGSTKVTGKRKPGDESDDSMSESKSPPCSPRLNGHTHEMEATVKRAKLSNEKEFPLSKLLGTLDKPQLLSLINNLIDAHPNLQSEIASNIPRPTIQSVTRILEGMEKKYLDSFPYTKWGSSKDDYSFNRVKPAIMELQGAIMDYADHFTSPEEFPTVTFAFLHLATTITHRLPEWDNSSHNELKRDIYLKLADYWKKAIHEASSKLRDGKIYGHTVVNEWAKNLAQHNRDSNGAFQQASEEFVEKLGVIIGLQGGVSGVSASSLTFSFASGIGGMNSSNNSMNHRNFQLMSA</sequence>
<keyword evidence="3" id="KW-0653">Protein transport</keyword>
<comment type="similarity">
    <text evidence="1 3">Belongs to the cut8/STS1 family.</text>
</comment>
<comment type="function">
    <text evidence="3">Involved in ubiquitin-mediated protein degradation. Regulatory factor in the ubiquitin/proteasome pathway that controls the turnover of proteasome substrates. Targets proteasomes to the nucleus and facilitates the degradation of nuclear proteins.</text>
</comment>
<dbReference type="GO" id="GO:0070628">
    <property type="term" value="F:proteasome binding"/>
    <property type="evidence" value="ECO:0007669"/>
    <property type="project" value="TreeGrafter"/>
</dbReference>
<evidence type="ECO:0000256" key="2">
    <source>
        <dbReference type="ARBA" id="ARBA00023242"/>
    </source>
</evidence>
<feature type="region of interest" description="Disordered" evidence="4">
    <location>
        <begin position="46"/>
        <end position="82"/>
    </location>
</feature>
<dbReference type="AlphaFoldDB" id="A0A9N9AJP1"/>
<comment type="subcellular location">
    <subcellularLocation>
        <location evidence="3">Cytoplasm</location>
    </subcellularLocation>
    <subcellularLocation>
        <location evidence="3">Nucleus</location>
    </subcellularLocation>
</comment>
<evidence type="ECO:0000313" key="6">
    <source>
        <dbReference type="Proteomes" id="UP000789342"/>
    </source>
</evidence>
<keyword evidence="2 3" id="KW-0539">Nucleus</keyword>
<dbReference type="PANTHER" id="PTHR28032">
    <property type="entry name" value="FI02826P"/>
    <property type="match status" value="1"/>
</dbReference>
<dbReference type="InterPro" id="IPR038422">
    <property type="entry name" value="Cut8/Sts1_sf"/>
</dbReference>
<keyword evidence="3" id="KW-0963">Cytoplasm</keyword>
<comment type="subunit">
    <text evidence="3">Binds the proteasome.</text>
</comment>
<dbReference type="Gene3D" id="1.20.58.1590">
    <property type="entry name" value="Tethering factor for nuclear proteasome Cut8/Sts1"/>
    <property type="match status" value="1"/>
</dbReference>
<comment type="caution">
    <text evidence="5">The sequence shown here is derived from an EMBL/GenBank/DDBJ whole genome shotgun (WGS) entry which is preliminary data.</text>
</comment>
<dbReference type="InterPro" id="IPR013868">
    <property type="entry name" value="Cut8/Sts1_fam"/>
</dbReference>
<evidence type="ECO:0000256" key="1">
    <source>
        <dbReference type="ARBA" id="ARBA00006199"/>
    </source>
</evidence>
<dbReference type="GO" id="GO:0031144">
    <property type="term" value="P:proteasome localization"/>
    <property type="evidence" value="ECO:0007669"/>
    <property type="project" value="UniProtKB-UniRule"/>
</dbReference>
<name>A0A9N9AJP1_9GLOM</name>
<dbReference type="GO" id="GO:0015031">
    <property type="term" value="P:protein transport"/>
    <property type="evidence" value="ECO:0007669"/>
    <property type="project" value="UniProtKB-UniRule"/>
</dbReference>
<keyword evidence="3" id="KW-0813">Transport</keyword>
<dbReference type="Pfam" id="PF08559">
    <property type="entry name" value="Cut8"/>
    <property type="match status" value="1"/>
</dbReference>
<dbReference type="EMBL" id="CAJVPV010002703">
    <property type="protein sequence ID" value="CAG8533389.1"/>
    <property type="molecule type" value="Genomic_DNA"/>
</dbReference>
<dbReference type="Proteomes" id="UP000789342">
    <property type="component" value="Unassembled WGS sequence"/>
</dbReference>
<evidence type="ECO:0000256" key="3">
    <source>
        <dbReference type="RuleBase" id="RU368013"/>
    </source>
</evidence>
<gene>
    <name evidence="5" type="ORF">AMORRO_LOCUS4781</name>
</gene>
<dbReference type="GO" id="GO:0071630">
    <property type="term" value="P:nuclear protein quality control by the ubiquitin-proteasome system"/>
    <property type="evidence" value="ECO:0007669"/>
    <property type="project" value="UniProtKB-UniRule"/>
</dbReference>
<evidence type="ECO:0000313" key="5">
    <source>
        <dbReference type="EMBL" id="CAG8533389.1"/>
    </source>
</evidence>
<dbReference type="PANTHER" id="PTHR28032:SF1">
    <property type="entry name" value="FI02826P"/>
    <property type="match status" value="1"/>
</dbReference>
<evidence type="ECO:0000256" key="4">
    <source>
        <dbReference type="SAM" id="MobiDB-lite"/>
    </source>
</evidence>
<dbReference type="GO" id="GO:0031965">
    <property type="term" value="C:nuclear membrane"/>
    <property type="evidence" value="ECO:0007669"/>
    <property type="project" value="TreeGrafter"/>
</dbReference>
<reference evidence="5" key="1">
    <citation type="submission" date="2021-06" db="EMBL/GenBank/DDBJ databases">
        <authorList>
            <person name="Kallberg Y."/>
            <person name="Tangrot J."/>
            <person name="Rosling A."/>
        </authorList>
    </citation>
    <scope>NUCLEOTIDE SEQUENCE</scope>
    <source>
        <strain evidence="5">CL551</strain>
    </source>
</reference>
<dbReference type="GO" id="GO:0005737">
    <property type="term" value="C:cytoplasm"/>
    <property type="evidence" value="ECO:0007669"/>
    <property type="project" value="UniProtKB-SubCell"/>
</dbReference>
<accession>A0A9N9AJP1</accession>